<comment type="catalytic activity">
    <reaction evidence="13">
        <text>L-leucine + 2-oxoglutarate = 4-methyl-2-oxopentanoate + L-glutamate</text>
        <dbReference type="Rhea" id="RHEA:18321"/>
        <dbReference type="ChEBI" id="CHEBI:16810"/>
        <dbReference type="ChEBI" id="CHEBI:17865"/>
        <dbReference type="ChEBI" id="CHEBI:29985"/>
        <dbReference type="ChEBI" id="CHEBI:57427"/>
        <dbReference type="EC" id="2.6.1.42"/>
    </reaction>
</comment>
<evidence type="ECO:0000256" key="6">
    <source>
        <dbReference type="ARBA" id="ARBA00011738"/>
    </source>
</evidence>
<comment type="pathway">
    <text evidence="4">Amino-acid biosynthesis; L-leucine biosynthesis; L-leucine from 3-methyl-2-oxobutanoate: step 4/4.</text>
</comment>
<dbReference type="AlphaFoldDB" id="A0A533QKG1"/>
<evidence type="ECO:0000256" key="5">
    <source>
        <dbReference type="ARBA" id="ARBA00009320"/>
    </source>
</evidence>
<dbReference type="Pfam" id="PF01063">
    <property type="entry name" value="Aminotran_4"/>
    <property type="match status" value="1"/>
</dbReference>
<comment type="catalytic activity">
    <reaction evidence="11">
        <text>L-valine + 2-oxoglutarate = 3-methyl-2-oxobutanoate + L-glutamate</text>
        <dbReference type="Rhea" id="RHEA:24813"/>
        <dbReference type="ChEBI" id="CHEBI:11851"/>
        <dbReference type="ChEBI" id="CHEBI:16810"/>
        <dbReference type="ChEBI" id="CHEBI:29985"/>
        <dbReference type="ChEBI" id="CHEBI:57762"/>
        <dbReference type="EC" id="2.6.1.42"/>
    </reaction>
</comment>
<evidence type="ECO:0000256" key="12">
    <source>
        <dbReference type="ARBA" id="ARBA00048798"/>
    </source>
</evidence>
<comment type="pathway">
    <text evidence="10">Cofactor biosynthesis; tetrahydrofolate biosynthesis; 4-aminobenzoate from chorismate: step 2/2.</text>
</comment>
<dbReference type="PANTHER" id="PTHR42743">
    <property type="entry name" value="AMINO-ACID AMINOTRANSFERASE"/>
    <property type="match status" value="1"/>
</dbReference>
<comment type="catalytic activity">
    <reaction evidence="12">
        <text>L-isoleucine + 2-oxoglutarate = (S)-3-methyl-2-oxopentanoate + L-glutamate</text>
        <dbReference type="Rhea" id="RHEA:24801"/>
        <dbReference type="ChEBI" id="CHEBI:16810"/>
        <dbReference type="ChEBI" id="CHEBI:29985"/>
        <dbReference type="ChEBI" id="CHEBI:35146"/>
        <dbReference type="ChEBI" id="CHEBI:58045"/>
        <dbReference type="EC" id="2.6.1.42"/>
    </reaction>
</comment>
<gene>
    <name evidence="17" type="ORF">JETT_2696</name>
</gene>
<evidence type="ECO:0000256" key="9">
    <source>
        <dbReference type="ARBA" id="ARBA00023239"/>
    </source>
</evidence>
<evidence type="ECO:0000256" key="16">
    <source>
        <dbReference type="RuleBase" id="RU004516"/>
    </source>
</evidence>
<dbReference type="GO" id="GO:0004084">
    <property type="term" value="F:branched-chain-amino-acid transaminase activity"/>
    <property type="evidence" value="ECO:0007669"/>
    <property type="project" value="UniProtKB-EC"/>
</dbReference>
<comment type="similarity">
    <text evidence="5 15">Belongs to the class-IV pyridoxal-phosphate-dependent aminotransferase family.</text>
</comment>
<keyword evidence="9" id="KW-0456">Lyase</keyword>
<dbReference type="InterPro" id="IPR017824">
    <property type="entry name" value="Aminodeoxychorismate_lyase_IV"/>
</dbReference>
<dbReference type="InterPro" id="IPR043131">
    <property type="entry name" value="BCAT-like_N"/>
</dbReference>
<dbReference type="CDD" id="cd00449">
    <property type="entry name" value="PLPDE_IV"/>
    <property type="match status" value="1"/>
</dbReference>
<evidence type="ECO:0000256" key="15">
    <source>
        <dbReference type="RuleBase" id="RU004106"/>
    </source>
</evidence>
<proteinExistence type="inferred from homology"/>
<evidence type="ECO:0000256" key="14">
    <source>
        <dbReference type="ARBA" id="ARBA00049529"/>
    </source>
</evidence>
<evidence type="ECO:0000256" key="13">
    <source>
        <dbReference type="ARBA" id="ARBA00049229"/>
    </source>
</evidence>
<dbReference type="EMBL" id="SULG01000065">
    <property type="protein sequence ID" value="TLD41050.1"/>
    <property type="molecule type" value="Genomic_DNA"/>
</dbReference>
<organism evidence="17 18">
    <name type="scientific">Candidatus Jettenia ecosi</name>
    <dbReference type="NCBI Taxonomy" id="2494326"/>
    <lineage>
        <taxon>Bacteria</taxon>
        <taxon>Pseudomonadati</taxon>
        <taxon>Planctomycetota</taxon>
        <taxon>Candidatus Brocadiia</taxon>
        <taxon>Candidatus Brocadiales</taxon>
        <taxon>Candidatus Brocadiaceae</taxon>
        <taxon>Candidatus Jettenia</taxon>
    </lineage>
</organism>
<dbReference type="NCBIfam" id="TIGR03461">
    <property type="entry name" value="pabC_Proteo"/>
    <property type="match status" value="1"/>
</dbReference>
<evidence type="ECO:0000256" key="2">
    <source>
        <dbReference type="ARBA" id="ARBA00004824"/>
    </source>
</evidence>
<dbReference type="InterPro" id="IPR018300">
    <property type="entry name" value="Aminotrans_IV_CS"/>
</dbReference>
<keyword evidence="17" id="KW-0808">Transferase</keyword>
<dbReference type="InterPro" id="IPR036038">
    <property type="entry name" value="Aminotransferase-like"/>
</dbReference>
<name>A0A533QKG1_9BACT</name>
<accession>A0A533QKG1</accession>
<evidence type="ECO:0000256" key="4">
    <source>
        <dbReference type="ARBA" id="ARBA00005072"/>
    </source>
</evidence>
<dbReference type="Gene3D" id="3.30.470.10">
    <property type="match status" value="1"/>
</dbReference>
<evidence type="ECO:0000256" key="3">
    <source>
        <dbReference type="ARBA" id="ARBA00004931"/>
    </source>
</evidence>
<dbReference type="PROSITE" id="PS00770">
    <property type="entry name" value="AA_TRANSFER_CLASS_4"/>
    <property type="match status" value="1"/>
</dbReference>
<dbReference type="FunFam" id="3.20.10.10:FF:000002">
    <property type="entry name" value="D-alanine aminotransferase"/>
    <property type="match status" value="1"/>
</dbReference>
<evidence type="ECO:0000313" key="18">
    <source>
        <dbReference type="Proteomes" id="UP000319783"/>
    </source>
</evidence>
<evidence type="ECO:0000256" key="10">
    <source>
        <dbReference type="ARBA" id="ARBA00035633"/>
    </source>
</evidence>
<dbReference type="InterPro" id="IPR001544">
    <property type="entry name" value="Aminotrans_IV"/>
</dbReference>
<sequence>MSNAIFLNDKIIEETKGHISTLDRGFLYGDGLFETLRTYNKKPFRIDDHITRLSNSAQYFTIPFPYTSQQIRHIIEQLLTTNNLTDAYVRMTLSRGFAAQGIIPAEVVNPTFVIHTKPLAPYPASLYEDGMSLITSDIRRSTTCPLSHHKTLNFLANYLIKKEAIERKAHEALILNTDNYVTECAVSNIFIVQGNTIITPSLNANILPGVTRKVVLKLCKENDICTLEKLFGMETVLGADEVFITNSLLEIMPISKMNGQSIGKLIPGPITKLLHDRYRKITR</sequence>
<keyword evidence="7 16" id="KW-0663">Pyridoxal phosphate</keyword>
<dbReference type="InterPro" id="IPR043132">
    <property type="entry name" value="BCAT-like_C"/>
</dbReference>
<dbReference type="GO" id="GO:0046656">
    <property type="term" value="P:folic acid biosynthetic process"/>
    <property type="evidence" value="ECO:0007669"/>
    <property type="project" value="UniProtKB-KW"/>
</dbReference>
<dbReference type="PANTHER" id="PTHR42743:SF11">
    <property type="entry name" value="AMINODEOXYCHORISMATE LYASE"/>
    <property type="match status" value="1"/>
</dbReference>
<evidence type="ECO:0000256" key="11">
    <source>
        <dbReference type="ARBA" id="ARBA00048212"/>
    </source>
</evidence>
<comment type="pathway">
    <text evidence="3">Amino-acid biosynthesis; L-valine biosynthesis; L-valine from pyruvate: step 4/4.</text>
</comment>
<comment type="cofactor">
    <cofactor evidence="1 16">
        <name>pyridoxal 5'-phosphate</name>
        <dbReference type="ChEBI" id="CHEBI:597326"/>
    </cofactor>
</comment>
<protein>
    <submittedName>
        <fullName evidence="17">Branched-chain amino acid aminotransferase</fullName>
    </submittedName>
</protein>
<dbReference type="GO" id="GO:0008652">
    <property type="term" value="P:amino acid biosynthetic process"/>
    <property type="evidence" value="ECO:0007669"/>
    <property type="project" value="UniProtKB-ARBA"/>
</dbReference>
<dbReference type="Gene3D" id="3.20.10.10">
    <property type="entry name" value="D-amino Acid Aminotransferase, subunit A, domain 2"/>
    <property type="match status" value="1"/>
</dbReference>
<evidence type="ECO:0000256" key="7">
    <source>
        <dbReference type="ARBA" id="ARBA00022898"/>
    </source>
</evidence>
<comment type="pathway">
    <text evidence="2">Amino-acid biosynthesis; L-isoleucine biosynthesis; L-isoleucine from 2-oxobutanoate: step 4/4.</text>
</comment>
<dbReference type="GO" id="GO:0005829">
    <property type="term" value="C:cytosol"/>
    <property type="evidence" value="ECO:0007669"/>
    <property type="project" value="TreeGrafter"/>
</dbReference>
<dbReference type="Proteomes" id="UP000319783">
    <property type="component" value="Unassembled WGS sequence"/>
</dbReference>
<dbReference type="GO" id="GO:0008696">
    <property type="term" value="F:4-amino-4-deoxychorismate lyase activity"/>
    <property type="evidence" value="ECO:0007669"/>
    <property type="project" value="UniProtKB-EC"/>
</dbReference>
<dbReference type="GO" id="GO:0030170">
    <property type="term" value="F:pyridoxal phosphate binding"/>
    <property type="evidence" value="ECO:0007669"/>
    <property type="project" value="InterPro"/>
</dbReference>
<comment type="catalytic activity">
    <reaction evidence="14">
        <text>4-amino-4-deoxychorismate = 4-aminobenzoate + pyruvate + H(+)</text>
        <dbReference type="Rhea" id="RHEA:16201"/>
        <dbReference type="ChEBI" id="CHEBI:15361"/>
        <dbReference type="ChEBI" id="CHEBI:15378"/>
        <dbReference type="ChEBI" id="CHEBI:17836"/>
        <dbReference type="ChEBI" id="CHEBI:58406"/>
        <dbReference type="EC" id="4.1.3.38"/>
    </reaction>
</comment>
<keyword evidence="8" id="KW-0289">Folate biosynthesis</keyword>
<comment type="caution">
    <text evidence="17">The sequence shown here is derived from an EMBL/GenBank/DDBJ whole genome shotgun (WGS) entry which is preliminary data.</text>
</comment>
<dbReference type="SUPFAM" id="SSF56752">
    <property type="entry name" value="D-aminoacid aminotransferase-like PLP-dependent enzymes"/>
    <property type="match status" value="1"/>
</dbReference>
<evidence type="ECO:0000256" key="8">
    <source>
        <dbReference type="ARBA" id="ARBA00022909"/>
    </source>
</evidence>
<comment type="subunit">
    <text evidence="6">Homodimer.</text>
</comment>
<dbReference type="InterPro" id="IPR050571">
    <property type="entry name" value="Class-IV_PLP-Dep_Aminotrnsfr"/>
</dbReference>
<evidence type="ECO:0000313" key="17">
    <source>
        <dbReference type="EMBL" id="TLD41050.1"/>
    </source>
</evidence>
<evidence type="ECO:0000256" key="1">
    <source>
        <dbReference type="ARBA" id="ARBA00001933"/>
    </source>
</evidence>
<keyword evidence="17" id="KW-0032">Aminotransferase</keyword>
<reference evidence="17 18" key="1">
    <citation type="submission" date="2019-04" db="EMBL/GenBank/DDBJ databases">
        <title>Genome of a novel bacterium Candidatus Jettenia ecosi reconstructed from metagenome of an anammox bioreactor.</title>
        <authorList>
            <person name="Mardanov A.V."/>
            <person name="Beletsky A.V."/>
            <person name="Ravin N.V."/>
            <person name="Botchkova E.A."/>
            <person name="Litti Y.V."/>
            <person name="Nozhevnikova A.N."/>
        </authorList>
    </citation>
    <scope>NUCLEOTIDE SEQUENCE [LARGE SCALE GENOMIC DNA]</scope>
    <source>
        <strain evidence="17">J2</strain>
    </source>
</reference>